<evidence type="ECO:0000256" key="1">
    <source>
        <dbReference type="ARBA" id="ARBA00004173"/>
    </source>
</evidence>
<dbReference type="Gene3D" id="1.20.58.1180">
    <property type="match status" value="1"/>
</dbReference>
<evidence type="ECO:0000313" key="8">
    <source>
        <dbReference type="Proteomes" id="UP000242877"/>
    </source>
</evidence>
<dbReference type="InterPro" id="IPR035810">
    <property type="entry name" value="PEBP_euk"/>
</dbReference>
<dbReference type="Gene3D" id="3.90.280.10">
    <property type="entry name" value="PEBP-like"/>
    <property type="match status" value="1"/>
</dbReference>
<proteinExistence type="inferred from homology"/>
<dbReference type="AlphaFoldDB" id="A0A168B0A6"/>
<keyword evidence="2" id="KW-0496">Mitochondrion</keyword>
<dbReference type="CDD" id="cd00866">
    <property type="entry name" value="PEBP_euk"/>
    <property type="match status" value="1"/>
</dbReference>
<dbReference type="Proteomes" id="UP000242877">
    <property type="component" value="Unassembled WGS sequence"/>
</dbReference>
<dbReference type="InterPro" id="IPR036610">
    <property type="entry name" value="PEBP-like_sf"/>
</dbReference>
<evidence type="ECO:0000256" key="4">
    <source>
        <dbReference type="ARBA" id="ARBA00038016"/>
    </source>
</evidence>
<organism evidence="7 8">
    <name type="scientific">Ascosphaera apis ARSEF 7405</name>
    <dbReference type="NCBI Taxonomy" id="392613"/>
    <lineage>
        <taxon>Eukaryota</taxon>
        <taxon>Fungi</taxon>
        <taxon>Dikarya</taxon>
        <taxon>Ascomycota</taxon>
        <taxon>Pezizomycotina</taxon>
        <taxon>Eurotiomycetes</taxon>
        <taxon>Eurotiomycetidae</taxon>
        <taxon>Onygenales</taxon>
        <taxon>Ascosphaeraceae</taxon>
        <taxon>Ascosphaera</taxon>
    </lineage>
</organism>
<comment type="function">
    <text evidence="3">Component of the mitochondrial ribosome (mitoribosome), a dedicated translation machinery responsible for the synthesis of mitochondrial genome-encoded proteins, including at least some of the essential transmembrane subunits of the mitochondrial respiratory chain. The mitoribosomes are attached to the mitochondrial inner membrane and translation products are cotranslationally integrated into the membrane.</text>
</comment>
<accession>A0A168B0A6</accession>
<gene>
    <name evidence="7" type="ORF">AAP_01906</name>
</gene>
<evidence type="ECO:0000256" key="5">
    <source>
        <dbReference type="ARBA" id="ARBA00039444"/>
    </source>
</evidence>
<dbReference type="EMBL" id="AZGZ01000006">
    <property type="protein sequence ID" value="KZZ94606.1"/>
    <property type="molecule type" value="Genomic_DNA"/>
</dbReference>
<dbReference type="SUPFAM" id="SSF49777">
    <property type="entry name" value="PEBP-like"/>
    <property type="match status" value="1"/>
</dbReference>
<dbReference type="Pfam" id="PF01161">
    <property type="entry name" value="PBP"/>
    <property type="match status" value="1"/>
</dbReference>
<dbReference type="PANTHER" id="PTHR11362:SF82">
    <property type="entry name" value="PHOSPHATIDYLETHANOLAMINE-BINDING PROTEIN 4"/>
    <property type="match status" value="1"/>
</dbReference>
<evidence type="ECO:0000313" key="7">
    <source>
        <dbReference type="EMBL" id="KZZ94606.1"/>
    </source>
</evidence>
<dbReference type="OrthoDB" id="2153661at2759"/>
<feature type="compositionally biased region" description="Low complexity" evidence="6">
    <location>
        <begin position="29"/>
        <end position="64"/>
    </location>
</feature>
<protein>
    <recommendedName>
        <fullName evidence="5">Large ribosomal subunit protein mL38</fullName>
    </recommendedName>
</protein>
<feature type="region of interest" description="Disordered" evidence="6">
    <location>
        <begin position="24"/>
        <end position="103"/>
    </location>
</feature>
<dbReference type="PANTHER" id="PTHR11362">
    <property type="entry name" value="PHOSPHATIDYLETHANOLAMINE-BINDING PROTEIN"/>
    <property type="match status" value="1"/>
</dbReference>
<reference evidence="7 8" key="1">
    <citation type="journal article" date="2016" name="Genome Biol. Evol.">
        <title>Divergent and convergent evolution of fungal pathogenicity.</title>
        <authorList>
            <person name="Shang Y."/>
            <person name="Xiao G."/>
            <person name="Zheng P."/>
            <person name="Cen K."/>
            <person name="Zhan S."/>
            <person name="Wang C."/>
        </authorList>
    </citation>
    <scope>NUCLEOTIDE SEQUENCE [LARGE SCALE GENOMIC DNA]</scope>
    <source>
        <strain evidence="7 8">ARSEF 7405</strain>
    </source>
</reference>
<comment type="subcellular location">
    <subcellularLocation>
        <location evidence="1">Mitochondrion</location>
    </subcellularLocation>
</comment>
<evidence type="ECO:0000256" key="2">
    <source>
        <dbReference type="ARBA" id="ARBA00023128"/>
    </source>
</evidence>
<evidence type="ECO:0000256" key="3">
    <source>
        <dbReference type="ARBA" id="ARBA00037226"/>
    </source>
</evidence>
<dbReference type="VEuPathDB" id="FungiDB:AAP_01906"/>
<comment type="similarity">
    <text evidence="4">Belongs to the phosphatidylethanolamine-binding protein family. Mitochondrion-specific ribosomal protein mL38 subfamily.</text>
</comment>
<dbReference type="FunFam" id="3.90.280.10:FF:000004">
    <property type="entry name" value="Mitochondrial large ribosomal subunit YmL35"/>
    <property type="match status" value="1"/>
</dbReference>
<dbReference type="GO" id="GO:0005739">
    <property type="term" value="C:mitochondrion"/>
    <property type="evidence" value="ECO:0007669"/>
    <property type="project" value="UniProtKB-SubCell"/>
</dbReference>
<evidence type="ECO:0000256" key="6">
    <source>
        <dbReference type="SAM" id="MobiDB-lite"/>
    </source>
</evidence>
<comment type="caution">
    <text evidence="7">The sequence shown here is derived from an EMBL/GenBank/DDBJ whole genome shotgun (WGS) entry which is preliminary data.</text>
</comment>
<dbReference type="FunFam" id="1.20.58.1180:FF:000001">
    <property type="entry name" value="Mitochondrial large ribosomal subunit YmL35"/>
    <property type="match status" value="1"/>
</dbReference>
<name>A0A168B0A6_9EURO</name>
<sequence length="436" mass="49869">MAHTQLTSQSLLRCLRQSYRASLPSAQHQLQSTRSLSSTSAPNAEAESAAASSTTPASSDSINSDASKQPFYKNPDPNLVISPRLERRLVRAGTPPIGSRRRRAALQSSDHIPFEQMPYQCFQEARKLIMEDRVEKLKEIERERVRLEKLIAMPAEQLGGENGKYTRVYGLRRRLELLKIQADINDPIVKRKFEDGEGDMSRPIYRFLADRKWREYRRPVLEQRITQMKVVPDVLANIDPILDVKLFFNKAVQPGDFVNSAVSATPPKLNIQAFTGDPKLVTIAVVDSDVPVMVIDSFITRCHFLAVNVPLTPTTPKVNLGELAADSQVILPWFPPYAHKGTPYHRLTTVILEQKQRLPLNVEKVAEKVQREEFSIRALQSRYKLKAIGIHMFRNEWDEQTPDVMNQHNIPGADIEFKRRKAESLPYKRRDTRRMR</sequence>
<dbReference type="InterPro" id="IPR008914">
    <property type="entry name" value="PEBP"/>
</dbReference>
<keyword evidence="8" id="KW-1185">Reference proteome</keyword>